<evidence type="ECO:0000256" key="1">
    <source>
        <dbReference type="SAM" id="Phobius"/>
    </source>
</evidence>
<protein>
    <submittedName>
        <fullName evidence="2">Uncharacterized protein</fullName>
    </submittedName>
</protein>
<dbReference type="PANTHER" id="PTHR37471">
    <property type="entry name" value="UNNAMED PRODUCT"/>
    <property type="match status" value="1"/>
</dbReference>
<keyword evidence="1" id="KW-0472">Membrane</keyword>
<evidence type="ECO:0000313" key="3">
    <source>
        <dbReference type="Proteomes" id="UP000646827"/>
    </source>
</evidence>
<organism evidence="2 3">
    <name type="scientific">Circinella minor</name>
    <dbReference type="NCBI Taxonomy" id="1195481"/>
    <lineage>
        <taxon>Eukaryota</taxon>
        <taxon>Fungi</taxon>
        <taxon>Fungi incertae sedis</taxon>
        <taxon>Mucoromycota</taxon>
        <taxon>Mucoromycotina</taxon>
        <taxon>Mucoromycetes</taxon>
        <taxon>Mucorales</taxon>
        <taxon>Lichtheimiaceae</taxon>
        <taxon>Circinella</taxon>
    </lineage>
</organism>
<dbReference type="AlphaFoldDB" id="A0A8H7RG98"/>
<keyword evidence="1" id="KW-0812">Transmembrane</keyword>
<proteinExistence type="predicted"/>
<feature type="transmembrane region" description="Helical" evidence="1">
    <location>
        <begin position="113"/>
        <end position="131"/>
    </location>
</feature>
<gene>
    <name evidence="2" type="ORF">INT45_010627</name>
</gene>
<comment type="caution">
    <text evidence="2">The sequence shown here is derived from an EMBL/GenBank/DDBJ whole genome shotgun (WGS) entry which is preliminary data.</text>
</comment>
<accession>A0A8H7RG98</accession>
<reference evidence="2 3" key="1">
    <citation type="submission" date="2020-12" db="EMBL/GenBank/DDBJ databases">
        <title>Metabolic potential, ecology and presence of endohyphal bacteria is reflected in genomic diversity of Mucoromycotina.</title>
        <authorList>
            <person name="Muszewska A."/>
            <person name="Okrasinska A."/>
            <person name="Steczkiewicz K."/>
            <person name="Drgas O."/>
            <person name="Orlowska M."/>
            <person name="Perlinska-Lenart U."/>
            <person name="Aleksandrzak-Piekarczyk T."/>
            <person name="Szatraj K."/>
            <person name="Zielenkiewicz U."/>
            <person name="Pilsyk S."/>
            <person name="Malc E."/>
            <person name="Mieczkowski P."/>
            <person name="Kruszewska J.S."/>
            <person name="Biernat P."/>
            <person name="Pawlowska J."/>
        </authorList>
    </citation>
    <scope>NUCLEOTIDE SEQUENCE [LARGE SCALE GENOMIC DNA]</scope>
    <source>
        <strain evidence="2 3">CBS 142.35</strain>
    </source>
</reference>
<dbReference type="PANTHER" id="PTHR37471:SF1">
    <property type="entry name" value="AB HYDROLASE-1 DOMAIN-CONTAINING PROTEIN"/>
    <property type="match status" value="1"/>
</dbReference>
<sequence>RWKLYWNCLDTIHVVNFEDWITGWLYISNSLQCEHPKLNEIYRDNLAFFFSWVFWGDDLKIVQKDPSFENELNGMIYHMETTFSIQIPTDYNSHVQCIRPTMLDHFEYIHRPLLFYIINFIFTHIFDYLFLERFAQFCKYGVDNNKPGVRWGYFFYIFKKRTHNYYYSWWLQKQQSFTLIDKENNHHQHLTYWYRKGRTISTSTSTTPIIFIHGTGTGLHLYTYGFYLSYDFP</sequence>
<dbReference type="OrthoDB" id="6431331at2759"/>
<evidence type="ECO:0000313" key="2">
    <source>
        <dbReference type="EMBL" id="KAG2210626.1"/>
    </source>
</evidence>
<name>A0A8H7RG98_9FUNG</name>
<keyword evidence="3" id="KW-1185">Reference proteome</keyword>
<dbReference type="EMBL" id="JAEPRB010000914">
    <property type="protein sequence ID" value="KAG2210626.1"/>
    <property type="molecule type" value="Genomic_DNA"/>
</dbReference>
<feature type="non-terminal residue" evidence="2">
    <location>
        <position position="1"/>
    </location>
</feature>
<dbReference type="Proteomes" id="UP000646827">
    <property type="component" value="Unassembled WGS sequence"/>
</dbReference>
<keyword evidence="1" id="KW-1133">Transmembrane helix</keyword>